<dbReference type="RefSeq" id="WP_073135948.1">
    <property type="nucleotide sequence ID" value="NZ_FQWQ01000002.1"/>
</dbReference>
<feature type="transmembrane region" description="Helical" evidence="1">
    <location>
        <begin position="153"/>
        <end position="174"/>
    </location>
</feature>
<organism evidence="2 3">
    <name type="scientific">Chryseolinea serpens</name>
    <dbReference type="NCBI Taxonomy" id="947013"/>
    <lineage>
        <taxon>Bacteria</taxon>
        <taxon>Pseudomonadati</taxon>
        <taxon>Bacteroidota</taxon>
        <taxon>Cytophagia</taxon>
        <taxon>Cytophagales</taxon>
        <taxon>Fulvivirgaceae</taxon>
        <taxon>Chryseolinea</taxon>
    </lineage>
</organism>
<reference evidence="2 3" key="1">
    <citation type="submission" date="2016-11" db="EMBL/GenBank/DDBJ databases">
        <authorList>
            <person name="Jaros S."/>
            <person name="Januszkiewicz K."/>
            <person name="Wedrychowicz H."/>
        </authorList>
    </citation>
    <scope>NUCLEOTIDE SEQUENCE [LARGE SCALE GENOMIC DNA]</scope>
    <source>
        <strain evidence="2 3">DSM 24574</strain>
    </source>
</reference>
<dbReference type="InterPro" id="IPR034804">
    <property type="entry name" value="SQR/QFR_C/D"/>
</dbReference>
<dbReference type="OrthoDB" id="9802842at2"/>
<dbReference type="EMBL" id="FQWQ01000002">
    <property type="protein sequence ID" value="SHH22085.1"/>
    <property type="molecule type" value="Genomic_DNA"/>
</dbReference>
<dbReference type="GO" id="GO:0016020">
    <property type="term" value="C:membrane"/>
    <property type="evidence" value="ECO:0007669"/>
    <property type="project" value="InterPro"/>
</dbReference>
<dbReference type="STRING" id="947013.SAMN04488109_3228"/>
<keyword evidence="3" id="KW-1185">Reference proteome</keyword>
<gene>
    <name evidence="2" type="ORF">SAMN04488109_3228</name>
</gene>
<dbReference type="NCBIfam" id="TIGR02046">
    <property type="entry name" value="sdhC_b558_fam"/>
    <property type="match status" value="1"/>
</dbReference>
<protein>
    <submittedName>
        <fullName evidence="2">Succinate dehydrogenase / fumarate reductase cytochrome b subunit</fullName>
    </submittedName>
</protein>
<keyword evidence="1" id="KW-0472">Membrane</keyword>
<keyword evidence="1" id="KW-0812">Transmembrane</keyword>
<dbReference type="InterPro" id="IPR011138">
    <property type="entry name" value="Cytochrome_b-558"/>
</dbReference>
<evidence type="ECO:0000313" key="2">
    <source>
        <dbReference type="EMBL" id="SHH22085.1"/>
    </source>
</evidence>
<evidence type="ECO:0000313" key="3">
    <source>
        <dbReference type="Proteomes" id="UP000184212"/>
    </source>
</evidence>
<dbReference type="CDD" id="cd03498">
    <property type="entry name" value="SQR_TypeB_2_TM"/>
    <property type="match status" value="1"/>
</dbReference>
<proteinExistence type="predicted"/>
<name>A0A1M5R6Q8_9BACT</name>
<dbReference type="AlphaFoldDB" id="A0A1M5R6Q8"/>
<feature type="transmembrane region" description="Helical" evidence="1">
    <location>
        <begin position="61"/>
        <end position="83"/>
    </location>
</feature>
<feature type="transmembrane region" description="Helical" evidence="1">
    <location>
        <begin position="112"/>
        <end position="130"/>
    </location>
</feature>
<feature type="transmembrane region" description="Helical" evidence="1">
    <location>
        <begin position="16"/>
        <end position="41"/>
    </location>
</feature>
<dbReference type="SUPFAM" id="SSF81343">
    <property type="entry name" value="Fumarate reductase respiratory complex transmembrane subunits"/>
    <property type="match status" value="1"/>
</dbReference>
<dbReference type="Proteomes" id="UP000184212">
    <property type="component" value="Unassembled WGS sequence"/>
</dbReference>
<keyword evidence="1" id="KW-1133">Transmembrane helix</keyword>
<feature type="transmembrane region" description="Helical" evidence="1">
    <location>
        <begin position="195"/>
        <end position="221"/>
    </location>
</feature>
<accession>A0A1M5R6Q8</accession>
<sequence>MEWFIKFTRSTIGRKFLVALTGLFLISFLVVHCTINAMIFYNDGGVTFTHWAHFMGTNPVIRTLEIVLIIGFLIHIIDALILWRQNRKARPVGYDTVKPAEKVTWSSRSMTLLGTLILLFLVVHTSSFWIPNRTHQILQGEELPLYDMMLGKFQSPVFVVIYIFGCISLFYHLLHGFKSAFQSLGLNHVKYNGAIIFVGTAFSIIVPIIFAMMPISIYFHLIG</sequence>
<evidence type="ECO:0000256" key="1">
    <source>
        <dbReference type="SAM" id="Phobius"/>
    </source>
</evidence>
<dbReference type="Gene3D" id="1.20.1300.10">
    <property type="entry name" value="Fumarate reductase/succinate dehydrogenase, transmembrane subunit"/>
    <property type="match status" value="1"/>
</dbReference>